<dbReference type="Proteomes" id="UP000202254">
    <property type="component" value="Segment"/>
</dbReference>
<dbReference type="InterPro" id="IPR025395">
    <property type="entry name" value="Phage_tail_terminator-like"/>
</dbReference>
<keyword evidence="2" id="KW-1185">Reference proteome</keyword>
<evidence type="ECO:0000313" key="2">
    <source>
        <dbReference type="Proteomes" id="UP000202254"/>
    </source>
</evidence>
<sequence length="142" mass="16151">MVLDDYDVEVSARKALASFVGERYPIAFPNYDFTEPDDGSMWLKFDYVPVDKVYRSLDRKCVSLISMIQIGVIFQPGSGTDDARKLAKELVNFFEDGKILNVGFILSGAETKPTLKHNAGWLIPIRFTVRYDEHPERENKGV</sequence>
<protein>
    <submittedName>
        <fullName evidence="1">Putative structural protein</fullName>
    </submittedName>
</protein>
<proteinExistence type="predicted"/>
<dbReference type="OrthoDB" id="12566at10239"/>
<organism evidence="1 2">
    <name type="scientific">Escherichia phage vB_EcoS_NBD2</name>
    <dbReference type="NCBI Taxonomy" id="1852563"/>
    <lineage>
        <taxon>Viruses</taxon>
        <taxon>Duplodnaviria</taxon>
        <taxon>Heunggongvirae</taxon>
        <taxon>Uroviricota</taxon>
        <taxon>Caudoviricetes</taxon>
        <taxon>Drexlerviridae</taxon>
        <taxon>Vilniusvirus</taxon>
        <taxon>Vilniusvirus NBD2</taxon>
    </lineage>
</organism>
<dbReference type="GeneID" id="29079468"/>
<dbReference type="Pfam" id="PF13554">
    <property type="entry name" value="Phage_tail_terminator_5"/>
    <property type="match status" value="1"/>
</dbReference>
<accession>A0A192Y9K0</accession>
<gene>
    <name evidence="1" type="ORF">NBD2_38</name>
</gene>
<dbReference type="Gene3D" id="3.30.2000.20">
    <property type="match status" value="1"/>
</dbReference>
<reference evidence="1 2" key="1">
    <citation type="submission" date="2016-04" db="EMBL/GenBank/DDBJ databases">
        <title>Complete Genome of E. coli phage vB_EcoS_NBD2.</title>
        <authorList>
            <person name="Truncaite L."/>
            <person name="Kaliniene L."/>
            <person name="Zajanckauskaite A."/>
            <person name="Meskys R."/>
        </authorList>
    </citation>
    <scope>NUCLEOTIDE SEQUENCE [LARGE SCALE GENOMIC DNA]</scope>
</reference>
<dbReference type="RefSeq" id="YP_009284662.1">
    <property type="nucleotide sequence ID" value="NC_031050.1"/>
</dbReference>
<dbReference type="EMBL" id="KX130668">
    <property type="protein sequence ID" value="ANM45880.1"/>
    <property type="molecule type" value="Genomic_DNA"/>
</dbReference>
<evidence type="ECO:0000313" key="1">
    <source>
        <dbReference type="EMBL" id="ANM45880.1"/>
    </source>
</evidence>
<dbReference type="KEGG" id="vg:29079468"/>
<name>A0A192Y9K0_9CAUD</name>